<evidence type="ECO:0000313" key="2">
    <source>
        <dbReference type="Proteomes" id="UP001431902"/>
    </source>
</evidence>
<accession>A0ABT6X8Z0</accession>
<name>A0ABT6X8Z0_9BURK</name>
<reference evidence="1" key="1">
    <citation type="submission" date="2023-05" db="EMBL/GenBank/DDBJ databases">
        <title>Limnohabitans sp. strain HM2-2 Genome sequencing and assembly.</title>
        <authorList>
            <person name="Jung Y."/>
        </authorList>
    </citation>
    <scope>NUCLEOTIDE SEQUENCE</scope>
    <source>
        <strain evidence="1">HM2-2</strain>
    </source>
</reference>
<proteinExistence type="predicted"/>
<sequence length="95" mass="10888">MKKSKPMISPKRQPAHMAADFAEDFLVTAEQASAALNLPLYYFIDARKRTELGIPYYSINRMVRYRIRELHKWQVRYAAEQVKHPDASPAGGAHA</sequence>
<comment type="caution">
    <text evidence="1">The sequence shown here is derived from an EMBL/GenBank/DDBJ whole genome shotgun (WGS) entry which is preliminary data.</text>
</comment>
<dbReference type="EMBL" id="JASGBH010000009">
    <property type="protein sequence ID" value="MDI9234598.1"/>
    <property type="molecule type" value="Genomic_DNA"/>
</dbReference>
<dbReference type="Proteomes" id="UP001431902">
    <property type="component" value="Unassembled WGS sequence"/>
</dbReference>
<keyword evidence="2" id="KW-1185">Reference proteome</keyword>
<organism evidence="1 2">
    <name type="scientific">Limnohabitans lacus</name>
    <dbReference type="NCBI Taxonomy" id="3045173"/>
    <lineage>
        <taxon>Bacteria</taxon>
        <taxon>Pseudomonadati</taxon>
        <taxon>Pseudomonadota</taxon>
        <taxon>Betaproteobacteria</taxon>
        <taxon>Burkholderiales</taxon>
        <taxon>Comamonadaceae</taxon>
        <taxon>Limnohabitans</taxon>
    </lineage>
</organism>
<evidence type="ECO:0008006" key="3">
    <source>
        <dbReference type="Google" id="ProtNLM"/>
    </source>
</evidence>
<evidence type="ECO:0000313" key="1">
    <source>
        <dbReference type="EMBL" id="MDI9234598.1"/>
    </source>
</evidence>
<protein>
    <recommendedName>
        <fullName evidence="3">DNA-binding protein</fullName>
    </recommendedName>
</protein>
<dbReference type="RefSeq" id="WP_283224955.1">
    <property type="nucleotide sequence ID" value="NZ_JASGBH010000009.1"/>
</dbReference>
<gene>
    <name evidence="1" type="ORF">QLQ16_12220</name>
</gene>